<feature type="domain" description="Periplasmic binding protein" evidence="5">
    <location>
        <begin position="80"/>
        <end position="335"/>
    </location>
</feature>
<evidence type="ECO:0000259" key="5">
    <source>
        <dbReference type="Pfam" id="PF13407"/>
    </source>
</evidence>
<comment type="caution">
    <text evidence="6">The sequence shown here is derived from an EMBL/GenBank/DDBJ whole genome shotgun (WGS) entry which is preliminary data.</text>
</comment>
<dbReference type="InterPro" id="IPR025997">
    <property type="entry name" value="SBP_2_dom"/>
</dbReference>
<keyword evidence="3 4" id="KW-0732">Signal</keyword>
<sequence length="384" mass="39488">MPRSSRKFAAIALAAAAITVLAGCSSPSHSSSSPSASSQSSAAGVAAAQAALTKAEAVPSYTAPGPAFDAAKAAGKHVFYIPQTSNVPFVVAVQKALSKVAATAHVDLTVWPTTGKSTEWVQGIETAISQKADAIILGASPDALAPQLAEAAAAKIPVIVLHQYDTSMTLPANVKAFAFAPFVPAAKLLADYAVASTKGSADVLVITSNELKPSPPMAAAVSAELTSTCPKCTDTEVNVAAADWGSKMQSSVQAALLRDPKINVVIPLFDSSSQFVTAAITAAGKADSVSIATFNNTPFVLDLMQKGSPVKMDVGESINWIGYAAMDQVLRVLSGVKPLTNESAPLRVFTTKNVSVVGSPSDNEKGYSTSYVNGYLKLWGLTSK</sequence>
<dbReference type="Proteomes" id="UP001596039">
    <property type="component" value="Unassembled WGS sequence"/>
</dbReference>
<name>A0ABW0NPZ9_9MICO</name>
<dbReference type="InterPro" id="IPR028082">
    <property type="entry name" value="Peripla_BP_I"/>
</dbReference>
<dbReference type="Pfam" id="PF13407">
    <property type="entry name" value="Peripla_BP_4"/>
    <property type="match status" value="1"/>
</dbReference>
<dbReference type="SUPFAM" id="SSF53822">
    <property type="entry name" value="Periplasmic binding protein-like I"/>
    <property type="match status" value="1"/>
</dbReference>
<evidence type="ECO:0000256" key="1">
    <source>
        <dbReference type="ARBA" id="ARBA00004196"/>
    </source>
</evidence>
<dbReference type="PROSITE" id="PS51257">
    <property type="entry name" value="PROKAR_LIPOPROTEIN"/>
    <property type="match status" value="1"/>
</dbReference>
<gene>
    <name evidence="6" type="ORF">ACFPJ4_10290</name>
</gene>
<evidence type="ECO:0000256" key="4">
    <source>
        <dbReference type="SAM" id="SignalP"/>
    </source>
</evidence>
<evidence type="ECO:0000256" key="2">
    <source>
        <dbReference type="ARBA" id="ARBA00007639"/>
    </source>
</evidence>
<comment type="similarity">
    <text evidence="2">Belongs to the bacterial solute-binding protein 2 family.</text>
</comment>
<evidence type="ECO:0000256" key="3">
    <source>
        <dbReference type="ARBA" id="ARBA00022729"/>
    </source>
</evidence>
<accession>A0ABW0NPZ9</accession>
<protein>
    <submittedName>
        <fullName evidence="6">Sugar ABC transporter substrate-binding protein</fullName>
    </submittedName>
</protein>
<dbReference type="EMBL" id="JBHSMG010000002">
    <property type="protein sequence ID" value="MFC5502625.1"/>
    <property type="molecule type" value="Genomic_DNA"/>
</dbReference>
<feature type="signal peptide" evidence="4">
    <location>
        <begin position="1"/>
        <end position="22"/>
    </location>
</feature>
<organism evidence="6 7">
    <name type="scientific">Lysinimonas soli</name>
    <dbReference type="NCBI Taxonomy" id="1074233"/>
    <lineage>
        <taxon>Bacteria</taxon>
        <taxon>Bacillati</taxon>
        <taxon>Actinomycetota</taxon>
        <taxon>Actinomycetes</taxon>
        <taxon>Micrococcales</taxon>
        <taxon>Microbacteriaceae</taxon>
        <taxon>Lysinimonas</taxon>
    </lineage>
</organism>
<dbReference type="RefSeq" id="WP_386740314.1">
    <property type="nucleotide sequence ID" value="NZ_JBHSMG010000002.1"/>
</dbReference>
<keyword evidence="7" id="KW-1185">Reference proteome</keyword>
<reference evidence="7" key="1">
    <citation type="journal article" date="2019" name="Int. J. Syst. Evol. Microbiol.">
        <title>The Global Catalogue of Microorganisms (GCM) 10K type strain sequencing project: providing services to taxonomists for standard genome sequencing and annotation.</title>
        <authorList>
            <consortium name="The Broad Institute Genomics Platform"/>
            <consortium name="The Broad Institute Genome Sequencing Center for Infectious Disease"/>
            <person name="Wu L."/>
            <person name="Ma J."/>
        </authorList>
    </citation>
    <scope>NUCLEOTIDE SEQUENCE [LARGE SCALE GENOMIC DNA]</scope>
    <source>
        <strain evidence="7">CGMCC 4.6997</strain>
    </source>
</reference>
<proteinExistence type="inferred from homology"/>
<dbReference type="PANTHER" id="PTHR46847:SF1">
    <property type="entry name" value="D-ALLOSE-BINDING PERIPLASMIC PROTEIN-RELATED"/>
    <property type="match status" value="1"/>
</dbReference>
<comment type="subcellular location">
    <subcellularLocation>
        <location evidence="1">Cell envelope</location>
    </subcellularLocation>
</comment>
<dbReference type="PANTHER" id="PTHR46847">
    <property type="entry name" value="D-ALLOSE-BINDING PERIPLASMIC PROTEIN-RELATED"/>
    <property type="match status" value="1"/>
</dbReference>
<feature type="chain" id="PRO_5045259997" evidence="4">
    <location>
        <begin position="23"/>
        <end position="384"/>
    </location>
</feature>
<dbReference type="Gene3D" id="3.40.50.2300">
    <property type="match status" value="2"/>
</dbReference>
<evidence type="ECO:0000313" key="6">
    <source>
        <dbReference type="EMBL" id="MFC5502625.1"/>
    </source>
</evidence>
<evidence type="ECO:0000313" key="7">
    <source>
        <dbReference type="Proteomes" id="UP001596039"/>
    </source>
</evidence>